<organism evidence="2 3">
    <name type="scientific">Chilo suppressalis</name>
    <name type="common">Asiatic rice borer moth</name>
    <dbReference type="NCBI Taxonomy" id="168631"/>
    <lineage>
        <taxon>Eukaryota</taxon>
        <taxon>Metazoa</taxon>
        <taxon>Ecdysozoa</taxon>
        <taxon>Arthropoda</taxon>
        <taxon>Hexapoda</taxon>
        <taxon>Insecta</taxon>
        <taxon>Pterygota</taxon>
        <taxon>Neoptera</taxon>
        <taxon>Endopterygota</taxon>
        <taxon>Lepidoptera</taxon>
        <taxon>Glossata</taxon>
        <taxon>Ditrysia</taxon>
        <taxon>Pyraloidea</taxon>
        <taxon>Crambidae</taxon>
        <taxon>Crambinae</taxon>
        <taxon>Chilo</taxon>
    </lineage>
</organism>
<keyword evidence="1" id="KW-0732">Signal</keyword>
<dbReference type="InterPro" id="IPR008993">
    <property type="entry name" value="TIMP-like_OB-fold"/>
</dbReference>
<name>A0ABN8BFC2_CHISP</name>
<reference evidence="2" key="1">
    <citation type="submission" date="2021-12" db="EMBL/GenBank/DDBJ databases">
        <authorList>
            <person name="King R."/>
        </authorList>
    </citation>
    <scope>NUCLEOTIDE SEQUENCE</scope>
</reference>
<feature type="chain" id="PRO_5046177098" description="NtA domain-containing protein" evidence="1">
    <location>
        <begin position="21"/>
        <end position="198"/>
    </location>
</feature>
<protein>
    <recommendedName>
        <fullName evidence="4">NtA domain-containing protein</fullName>
    </recommendedName>
</protein>
<proteinExistence type="predicted"/>
<gene>
    <name evidence="2" type="ORF">CHILSU_LOCUS8702</name>
</gene>
<dbReference type="EMBL" id="OU963897">
    <property type="protein sequence ID" value="CAH0405340.1"/>
    <property type="molecule type" value="Genomic_DNA"/>
</dbReference>
<feature type="signal peptide" evidence="1">
    <location>
        <begin position="1"/>
        <end position="20"/>
    </location>
</feature>
<evidence type="ECO:0000313" key="3">
    <source>
        <dbReference type="Proteomes" id="UP001153292"/>
    </source>
</evidence>
<dbReference type="Gene3D" id="2.40.50.120">
    <property type="match status" value="1"/>
</dbReference>
<accession>A0ABN8BFC2</accession>
<evidence type="ECO:0008006" key="4">
    <source>
        <dbReference type="Google" id="ProtNLM"/>
    </source>
</evidence>
<evidence type="ECO:0000256" key="1">
    <source>
        <dbReference type="SAM" id="SignalP"/>
    </source>
</evidence>
<sequence>MRFHIYALVILVLHVPKVHLVHEKVERNCNSVLNDKVLLKRATLQSKYVFTGKVYRVNYKNNVRVYKVNIRRVLKGDLNEIGVKVRFGKPKSLRFSDATVMVDSAQSFKCRPLRVRTYAIFLTEKHRDEGLMSLSLVVEPVLLTLRNIAYIEAAVKVIEKVHENIIVLPETRFLLSLWETLSTCISLSFLLMAGVQNV</sequence>
<evidence type="ECO:0000313" key="2">
    <source>
        <dbReference type="EMBL" id="CAH0405340.1"/>
    </source>
</evidence>
<keyword evidence="3" id="KW-1185">Reference proteome</keyword>
<dbReference type="Proteomes" id="UP001153292">
    <property type="component" value="Chromosome 4"/>
</dbReference>